<organism evidence="1 2">
    <name type="scientific">Corynebacterium endometrii</name>
    <dbReference type="NCBI Taxonomy" id="2488819"/>
    <lineage>
        <taxon>Bacteria</taxon>
        <taxon>Bacillati</taxon>
        <taxon>Actinomycetota</taxon>
        <taxon>Actinomycetes</taxon>
        <taxon>Mycobacteriales</taxon>
        <taxon>Corynebacteriaceae</taxon>
        <taxon>Corynebacterium</taxon>
    </lineage>
</organism>
<dbReference type="AlphaFoldDB" id="A0A4P7QEA8"/>
<dbReference type="KEGG" id="cee:CENDO_03140"/>
<sequence>MTHLGLSYTSDPAGPVFAAVTQAPGRAEAARVVGRYASADAARAAHPGAEVVEVHPAGQAGLTDLEVLDRSIPRGVVVVDVVEKTVSSYRADGSLAVRPFSRAALSDATITAPLHFTVCLVHPDREALTDEFVVLSQDFNIALVARSSIAAWALDIHGIPAERTLASYGAASPQRRAAGRRTGFLGKLFGR</sequence>
<keyword evidence="2" id="KW-1185">Reference proteome</keyword>
<gene>
    <name evidence="1" type="ORF">CENDO_03140</name>
</gene>
<dbReference type="Proteomes" id="UP000296352">
    <property type="component" value="Chromosome"/>
</dbReference>
<evidence type="ECO:0000313" key="2">
    <source>
        <dbReference type="Proteomes" id="UP000296352"/>
    </source>
</evidence>
<dbReference type="EMBL" id="CP039247">
    <property type="protein sequence ID" value="QCB27925.1"/>
    <property type="molecule type" value="Genomic_DNA"/>
</dbReference>
<protein>
    <submittedName>
        <fullName evidence="1">Uncharacterized protein</fullName>
    </submittedName>
</protein>
<reference evidence="1 2" key="1">
    <citation type="submission" date="2019-04" db="EMBL/GenBank/DDBJ databases">
        <title>Corynebacterium endometrii sp. nov., isolated from the uterus of a cow with endometritis.</title>
        <authorList>
            <person name="Ballas P."/>
            <person name="Ruckert C."/>
            <person name="Wagener K."/>
            <person name="Drillich M."/>
            <person name="Kaempfer P."/>
            <person name="Busse H.-J."/>
            <person name="Ehling-Schulz M."/>
        </authorList>
    </citation>
    <scope>NUCLEOTIDE SEQUENCE [LARGE SCALE GENOMIC DNA]</scope>
    <source>
        <strain evidence="1 2">LMM-1653</strain>
    </source>
</reference>
<evidence type="ECO:0000313" key="1">
    <source>
        <dbReference type="EMBL" id="QCB27925.1"/>
    </source>
</evidence>
<accession>A0A4P7QEA8</accession>
<dbReference type="RefSeq" id="WP_136140730.1">
    <property type="nucleotide sequence ID" value="NZ_CP039247.1"/>
</dbReference>
<name>A0A4P7QEA8_9CORY</name>
<proteinExistence type="predicted"/>